<feature type="transmembrane region" description="Helical" evidence="5">
    <location>
        <begin position="57"/>
        <end position="77"/>
    </location>
</feature>
<dbReference type="PROSITE" id="PS00217">
    <property type="entry name" value="SUGAR_TRANSPORT_2"/>
    <property type="match status" value="1"/>
</dbReference>
<dbReference type="InterPro" id="IPR045263">
    <property type="entry name" value="GLUT"/>
</dbReference>
<feature type="transmembrane region" description="Helical" evidence="5">
    <location>
        <begin position="371"/>
        <end position="392"/>
    </location>
</feature>
<keyword evidence="2 5" id="KW-0812">Transmembrane</keyword>
<dbReference type="PANTHER" id="PTHR23503:SF121">
    <property type="entry name" value="MAJOR FACILITATOR SUPERFAMILY (MFS) PROFILE DOMAIN-CONTAINING PROTEIN"/>
    <property type="match status" value="1"/>
</dbReference>
<dbReference type="PROSITE" id="PS50850">
    <property type="entry name" value="MFS"/>
    <property type="match status" value="1"/>
</dbReference>
<dbReference type="GO" id="GO:0015149">
    <property type="term" value="F:hexose transmembrane transporter activity"/>
    <property type="evidence" value="ECO:0007669"/>
    <property type="project" value="TreeGrafter"/>
</dbReference>
<feature type="transmembrane region" description="Helical" evidence="5">
    <location>
        <begin position="89"/>
        <end position="106"/>
    </location>
</feature>
<protein>
    <submittedName>
        <fullName evidence="8">Major facilitator superfamily (MFS) profile domain-containing protein</fullName>
    </submittedName>
</protein>
<sequence>MFNALYYISVLTVTLGASTQFYSYGIVNPEQELLTSWINSTYYSRDGIGLSQTALNLFWSFVVSSIAVGAIGGSLLTRYLAERLGRRNALIANGVVNVLAALLEYFSKYAESPEFLILGRLLLGANMGLTSGLVPMYLLEISPTSFRGTAGTFHQVAVAFSDWFSLLLGLPEVLGKSPKYTLVTQGRREQALKDLQRLVSRDEARKMFEALIKEAALSQDGLGTYKEIFVRRDLRIPIFIAVLVMVGQQFTGCSAVFAYSTDMFLSAQLSPKTARFSTLAVGIAYFLFACSAPFLIERLGRRFLSIFQLGFCTLALILLSTFTFIQHSLQGDWASYATIGALVFYMCVYGVGSPIPWMITSEIFPTKFRSAAVTIAVFVAWSLSFVVSTAYLPFQQVVGISFSYFPFIVISGLSTVAIYFVLPETRNKQLQR</sequence>
<dbReference type="InterPro" id="IPR036259">
    <property type="entry name" value="MFS_trans_sf"/>
</dbReference>
<name>A0A915EU00_9BILA</name>
<proteinExistence type="predicted"/>
<accession>A0A915EU00</accession>
<keyword evidence="7" id="KW-1185">Reference proteome</keyword>
<dbReference type="GO" id="GO:0016020">
    <property type="term" value="C:membrane"/>
    <property type="evidence" value="ECO:0007669"/>
    <property type="project" value="UniProtKB-SubCell"/>
</dbReference>
<evidence type="ECO:0000256" key="2">
    <source>
        <dbReference type="ARBA" id="ARBA00022692"/>
    </source>
</evidence>
<feature type="transmembrane region" description="Helical" evidence="5">
    <location>
        <begin position="303"/>
        <end position="325"/>
    </location>
</feature>
<dbReference type="InterPro" id="IPR020846">
    <property type="entry name" value="MFS_dom"/>
</dbReference>
<evidence type="ECO:0000256" key="4">
    <source>
        <dbReference type="ARBA" id="ARBA00023136"/>
    </source>
</evidence>
<dbReference type="Proteomes" id="UP000887574">
    <property type="component" value="Unplaced"/>
</dbReference>
<dbReference type="PRINTS" id="PR00171">
    <property type="entry name" value="SUGRTRNSPORT"/>
</dbReference>
<evidence type="ECO:0000256" key="1">
    <source>
        <dbReference type="ARBA" id="ARBA00004141"/>
    </source>
</evidence>
<feature type="transmembrane region" description="Helical" evidence="5">
    <location>
        <begin position="404"/>
        <end position="422"/>
    </location>
</feature>
<dbReference type="WBParaSite" id="jg9506">
    <property type="protein sequence ID" value="jg9506"/>
    <property type="gene ID" value="jg9506"/>
</dbReference>
<feature type="transmembrane region" description="Helical" evidence="5">
    <location>
        <begin position="337"/>
        <end position="359"/>
    </location>
</feature>
<organism evidence="7 8">
    <name type="scientific">Ditylenchus dipsaci</name>
    <dbReference type="NCBI Taxonomy" id="166011"/>
    <lineage>
        <taxon>Eukaryota</taxon>
        <taxon>Metazoa</taxon>
        <taxon>Ecdysozoa</taxon>
        <taxon>Nematoda</taxon>
        <taxon>Chromadorea</taxon>
        <taxon>Rhabditida</taxon>
        <taxon>Tylenchina</taxon>
        <taxon>Tylenchomorpha</taxon>
        <taxon>Sphaerularioidea</taxon>
        <taxon>Anguinidae</taxon>
        <taxon>Anguininae</taxon>
        <taxon>Ditylenchus</taxon>
    </lineage>
</organism>
<evidence type="ECO:0000256" key="3">
    <source>
        <dbReference type="ARBA" id="ARBA00022989"/>
    </source>
</evidence>
<feature type="transmembrane region" description="Helical" evidence="5">
    <location>
        <begin position="279"/>
        <end position="296"/>
    </location>
</feature>
<evidence type="ECO:0000259" key="6">
    <source>
        <dbReference type="PROSITE" id="PS50850"/>
    </source>
</evidence>
<feature type="domain" description="Major facilitator superfamily (MFS) profile" evidence="6">
    <location>
        <begin position="9"/>
        <end position="426"/>
    </location>
</feature>
<keyword evidence="4 5" id="KW-0472">Membrane</keyword>
<dbReference type="SUPFAM" id="SSF103473">
    <property type="entry name" value="MFS general substrate transporter"/>
    <property type="match status" value="1"/>
</dbReference>
<dbReference type="AlphaFoldDB" id="A0A915EU00"/>
<dbReference type="Pfam" id="PF00083">
    <property type="entry name" value="Sugar_tr"/>
    <property type="match status" value="2"/>
</dbReference>
<dbReference type="InterPro" id="IPR003663">
    <property type="entry name" value="Sugar/inositol_transpt"/>
</dbReference>
<comment type="subcellular location">
    <subcellularLocation>
        <location evidence="1">Membrane</location>
        <topology evidence="1">Multi-pass membrane protein</topology>
    </subcellularLocation>
</comment>
<reference evidence="8" key="1">
    <citation type="submission" date="2022-11" db="UniProtKB">
        <authorList>
            <consortium name="WormBaseParasite"/>
        </authorList>
    </citation>
    <scope>IDENTIFICATION</scope>
</reference>
<feature type="transmembrane region" description="Helical" evidence="5">
    <location>
        <begin position="118"/>
        <end position="139"/>
    </location>
</feature>
<evidence type="ECO:0000313" key="8">
    <source>
        <dbReference type="WBParaSite" id="jg9506"/>
    </source>
</evidence>
<evidence type="ECO:0000313" key="7">
    <source>
        <dbReference type="Proteomes" id="UP000887574"/>
    </source>
</evidence>
<keyword evidence="3 5" id="KW-1133">Transmembrane helix</keyword>
<feature type="transmembrane region" description="Helical" evidence="5">
    <location>
        <begin position="236"/>
        <end position="259"/>
    </location>
</feature>
<dbReference type="InterPro" id="IPR005828">
    <property type="entry name" value="MFS_sugar_transport-like"/>
</dbReference>
<dbReference type="InterPro" id="IPR005829">
    <property type="entry name" value="Sugar_transporter_CS"/>
</dbReference>
<dbReference type="Gene3D" id="1.20.1250.20">
    <property type="entry name" value="MFS general substrate transporter like domains"/>
    <property type="match status" value="1"/>
</dbReference>
<dbReference type="PANTHER" id="PTHR23503">
    <property type="entry name" value="SOLUTE CARRIER FAMILY 2"/>
    <property type="match status" value="1"/>
</dbReference>
<evidence type="ECO:0000256" key="5">
    <source>
        <dbReference type="SAM" id="Phobius"/>
    </source>
</evidence>